<evidence type="ECO:0000256" key="4">
    <source>
        <dbReference type="ARBA" id="ARBA00023134"/>
    </source>
</evidence>
<dbReference type="InterPro" id="IPR052279">
    <property type="entry name" value="EngB_GTPase"/>
</dbReference>
<feature type="region of interest" description="Disordered" evidence="5">
    <location>
        <begin position="527"/>
        <end position="546"/>
    </location>
</feature>
<reference evidence="8" key="1">
    <citation type="submission" date="2023-06" db="EMBL/GenBank/DDBJ databases">
        <title>Genome-scale phylogeny and comparative genomics of the fungal order Sordariales.</title>
        <authorList>
            <consortium name="Lawrence Berkeley National Laboratory"/>
            <person name="Hensen N."/>
            <person name="Bonometti L."/>
            <person name="Westerberg I."/>
            <person name="Brannstrom I.O."/>
            <person name="Guillou S."/>
            <person name="Cros-Aarteil S."/>
            <person name="Calhoun S."/>
            <person name="Haridas S."/>
            <person name="Kuo A."/>
            <person name="Mondo S."/>
            <person name="Pangilinan J."/>
            <person name="Riley R."/>
            <person name="Labutti K."/>
            <person name="Andreopoulos B."/>
            <person name="Lipzen A."/>
            <person name="Chen C."/>
            <person name="Yanf M."/>
            <person name="Daum C."/>
            <person name="Ng V."/>
            <person name="Clum A."/>
            <person name="Steindorff A."/>
            <person name="Ohm R."/>
            <person name="Martin F."/>
            <person name="Silar P."/>
            <person name="Natvig D."/>
            <person name="Lalanne C."/>
            <person name="Gautier V."/>
            <person name="Ament-Velasquez S.L."/>
            <person name="Kruys A."/>
            <person name="Hutchinson M.I."/>
            <person name="Powell A.J."/>
            <person name="Barry K."/>
            <person name="Miller A.N."/>
            <person name="Grigoriev I.V."/>
            <person name="Debuchy R."/>
            <person name="Gladieux P."/>
            <person name="Thoren M.H."/>
            <person name="Johannesson H."/>
        </authorList>
    </citation>
    <scope>NUCLEOTIDE SEQUENCE</scope>
    <source>
        <strain evidence="8">CBS 606.72</strain>
    </source>
</reference>
<dbReference type="CDD" id="cd01876">
    <property type="entry name" value="YihA_EngB"/>
    <property type="match status" value="1"/>
</dbReference>
<proteinExistence type="predicted"/>
<organism evidence="8 9">
    <name type="scientific">Immersiella caudata</name>
    <dbReference type="NCBI Taxonomy" id="314043"/>
    <lineage>
        <taxon>Eukaryota</taxon>
        <taxon>Fungi</taxon>
        <taxon>Dikarya</taxon>
        <taxon>Ascomycota</taxon>
        <taxon>Pezizomycotina</taxon>
        <taxon>Sordariomycetes</taxon>
        <taxon>Sordariomycetidae</taxon>
        <taxon>Sordariales</taxon>
        <taxon>Lasiosphaeriaceae</taxon>
        <taxon>Immersiella</taxon>
    </lineage>
</organism>
<comment type="caution">
    <text evidence="8">The sequence shown here is derived from an EMBL/GenBank/DDBJ whole genome shotgun (WGS) entry which is preliminary data.</text>
</comment>
<evidence type="ECO:0000256" key="5">
    <source>
        <dbReference type="SAM" id="MobiDB-lite"/>
    </source>
</evidence>
<dbReference type="PANTHER" id="PTHR46498">
    <property type="entry name" value="GTP-BINDING PROTEIN 8"/>
    <property type="match status" value="1"/>
</dbReference>
<protein>
    <recommendedName>
        <fullName evidence="7">EngB-type G domain-containing protein</fullName>
    </recommendedName>
</protein>
<keyword evidence="9" id="KW-1185">Reference proteome</keyword>
<evidence type="ECO:0000256" key="3">
    <source>
        <dbReference type="ARBA" id="ARBA00022842"/>
    </source>
</evidence>
<evidence type="ECO:0000313" key="8">
    <source>
        <dbReference type="EMBL" id="KAK0617457.1"/>
    </source>
</evidence>
<keyword evidence="2" id="KW-0547">Nucleotide-binding</keyword>
<evidence type="ECO:0000256" key="6">
    <source>
        <dbReference type="SAM" id="SignalP"/>
    </source>
</evidence>
<feature type="signal peptide" evidence="6">
    <location>
        <begin position="1"/>
        <end position="31"/>
    </location>
</feature>
<dbReference type="InterPro" id="IPR030393">
    <property type="entry name" value="G_ENGB_dom"/>
</dbReference>
<dbReference type="InterPro" id="IPR027417">
    <property type="entry name" value="P-loop_NTPase"/>
</dbReference>
<dbReference type="PANTHER" id="PTHR46498:SF1">
    <property type="entry name" value="GTP-BINDING PROTEIN 8"/>
    <property type="match status" value="1"/>
</dbReference>
<dbReference type="PROSITE" id="PS51706">
    <property type="entry name" value="G_ENGB"/>
    <property type="match status" value="1"/>
</dbReference>
<evidence type="ECO:0000313" key="9">
    <source>
        <dbReference type="Proteomes" id="UP001175000"/>
    </source>
</evidence>
<feature type="region of interest" description="Disordered" evidence="5">
    <location>
        <begin position="476"/>
        <end position="497"/>
    </location>
</feature>
<feature type="chain" id="PRO_5041221776" description="EngB-type G domain-containing protein" evidence="6">
    <location>
        <begin position="32"/>
        <end position="546"/>
    </location>
</feature>
<dbReference type="EMBL" id="JAULSU010000005">
    <property type="protein sequence ID" value="KAK0617457.1"/>
    <property type="molecule type" value="Genomic_DNA"/>
</dbReference>
<dbReference type="Proteomes" id="UP001175000">
    <property type="component" value="Unassembled WGS sequence"/>
</dbReference>
<name>A0AA39WLA3_9PEZI</name>
<keyword evidence="6" id="KW-0732">Signal</keyword>
<accession>A0AA39WLA3</accession>
<evidence type="ECO:0000256" key="2">
    <source>
        <dbReference type="ARBA" id="ARBA00022741"/>
    </source>
</evidence>
<keyword evidence="3" id="KW-0460">Magnesium</keyword>
<gene>
    <name evidence="8" type="ORF">B0T14DRAFT_484345</name>
</gene>
<evidence type="ECO:0000259" key="7">
    <source>
        <dbReference type="PROSITE" id="PS51706"/>
    </source>
</evidence>
<dbReference type="GO" id="GO:0005525">
    <property type="term" value="F:GTP binding"/>
    <property type="evidence" value="ECO:0007669"/>
    <property type="project" value="UniProtKB-KW"/>
</dbReference>
<dbReference type="AlphaFoldDB" id="A0AA39WLA3"/>
<dbReference type="GO" id="GO:0046872">
    <property type="term" value="F:metal ion binding"/>
    <property type="evidence" value="ECO:0007669"/>
    <property type="project" value="UniProtKB-KW"/>
</dbReference>
<dbReference type="Pfam" id="PF01926">
    <property type="entry name" value="MMR_HSR1"/>
    <property type="match status" value="1"/>
</dbReference>
<dbReference type="InterPro" id="IPR006073">
    <property type="entry name" value="GTP-bd"/>
</dbReference>
<dbReference type="Gene3D" id="3.40.50.300">
    <property type="entry name" value="P-loop containing nucleotide triphosphate hydrolases"/>
    <property type="match status" value="1"/>
</dbReference>
<evidence type="ECO:0000256" key="1">
    <source>
        <dbReference type="ARBA" id="ARBA00022723"/>
    </source>
</evidence>
<dbReference type="SUPFAM" id="SSF52540">
    <property type="entry name" value="P-loop containing nucleoside triphosphate hydrolases"/>
    <property type="match status" value="1"/>
</dbReference>
<feature type="domain" description="EngB-type G" evidence="7">
    <location>
        <begin position="145"/>
        <end position="389"/>
    </location>
</feature>
<dbReference type="GO" id="GO:0005739">
    <property type="term" value="C:mitochondrion"/>
    <property type="evidence" value="ECO:0007669"/>
    <property type="project" value="TreeGrafter"/>
</dbReference>
<sequence>MASIQARVAFLAIPPALRCLLLRRMVLPTAATRHITTTTSARTIYTTAPDPPSHLHPDDALMHDIEHLPPPMPNSYPNSLSPQPLPFRSYLSFLPRPSNDPDQTGVPTVQPSNATLLSANKVFTKKPPIFLHSAPRFRDLQLNTYTPEICIVGRSNVGKSTLLNAIAGRPTHEAGRAHGLQGRRDNLALTSHRAGCTRTMNMYGFGTAPLEVLQAALEARAGANRKLGSLSRTERREFAKRPREKLPWHGLVMVDLPGYGHASLEQWGKEVEKYLRGRKMLKGAVVLIDAVAGVKPDDKAVLKMLRDANVKTMVVVTKADKVHYSLGDIQRVLTQTWTTLREVEGYGTVWQEESGWERETWITGAGDPRKQGGQGVDGVRFGICKMVGLVVDERATARHEALPKEVKKVEPVRIVPFEELVWASVPREPTVAEGKMGMEKNVSGAEVDEIKPAPTVLAHWENRSLEEILSAGAVGDPNVGKGRGRNANGNTSGIKVNEMKPAPYKKAEKTNPELTSAFEEVLMASAVKEPAVAKRRKGRGKENTSF</sequence>
<keyword evidence="4" id="KW-0342">GTP-binding</keyword>
<keyword evidence="1" id="KW-0479">Metal-binding</keyword>